<reference evidence="1" key="2">
    <citation type="journal article" date="2015" name="Data Brief">
        <title>Shoot transcriptome of the giant reed, Arundo donax.</title>
        <authorList>
            <person name="Barrero R.A."/>
            <person name="Guerrero F.D."/>
            <person name="Moolhuijzen P."/>
            <person name="Goolsby J.A."/>
            <person name="Tidwell J."/>
            <person name="Bellgard S.E."/>
            <person name="Bellgard M.I."/>
        </authorList>
    </citation>
    <scope>NUCLEOTIDE SEQUENCE</scope>
    <source>
        <tissue evidence="1">Shoot tissue taken approximately 20 cm above the soil surface</tissue>
    </source>
</reference>
<reference evidence="1" key="1">
    <citation type="submission" date="2014-09" db="EMBL/GenBank/DDBJ databases">
        <authorList>
            <person name="Magalhaes I.L.F."/>
            <person name="Oliveira U."/>
            <person name="Santos F.R."/>
            <person name="Vidigal T.H.D.A."/>
            <person name="Brescovit A.D."/>
            <person name="Santos A.J."/>
        </authorList>
    </citation>
    <scope>NUCLEOTIDE SEQUENCE</scope>
    <source>
        <tissue evidence="1">Shoot tissue taken approximately 20 cm above the soil surface</tissue>
    </source>
</reference>
<sequence>MHLCFRSAWDPCPNAILVTLAELQRKCALGNYFTSTVILAFCSAM</sequence>
<organism evidence="1">
    <name type="scientific">Arundo donax</name>
    <name type="common">Giant reed</name>
    <name type="synonym">Donax arundinaceus</name>
    <dbReference type="NCBI Taxonomy" id="35708"/>
    <lineage>
        <taxon>Eukaryota</taxon>
        <taxon>Viridiplantae</taxon>
        <taxon>Streptophyta</taxon>
        <taxon>Embryophyta</taxon>
        <taxon>Tracheophyta</taxon>
        <taxon>Spermatophyta</taxon>
        <taxon>Magnoliopsida</taxon>
        <taxon>Liliopsida</taxon>
        <taxon>Poales</taxon>
        <taxon>Poaceae</taxon>
        <taxon>PACMAD clade</taxon>
        <taxon>Arundinoideae</taxon>
        <taxon>Arundineae</taxon>
        <taxon>Arundo</taxon>
    </lineage>
</organism>
<dbReference type="EMBL" id="GBRH01242371">
    <property type="protein sequence ID" value="JAD55524.1"/>
    <property type="molecule type" value="Transcribed_RNA"/>
</dbReference>
<proteinExistence type="predicted"/>
<dbReference type="AlphaFoldDB" id="A0A0A9AUV4"/>
<protein>
    <submittedName>
        <fullName evidence="1">Uncharacterized protein</fullName>
    </submittedName>
</protein>
<name>A0A0A9AUV4_ARUDO</name>
<evidence type="ECO:0000313" key="1">
    <source>
        <dbReference type="EMBL" id="JAD55524.1"/>
    </source>
</evidence>
<accession>A0A0A9AUV4</accession>